<accession>A0A4P7CTA4</accession>
<proteinExistence type="predicted"/>
<dbReference type="EMBL" id="CP038149">
    <property type="protein sequence ID" value="QBQ99210.1"/>
    <property type="molecule type" value="Genomic_DNA"/>
</dbReference>
<feature type="compositionally biased region" description="Polar residues" evidence="16">
    <location>
        <begin position="1014"/>
        <end position="1028"/>
    </location>
</feature>
<dbReference type="CDD" id="cd00082">
    <property type="entry name" value="HisKA"/>
    <property type="match status" value="1"/>
</dbReference>
<evidence type="ECO:0000256" key="12">
    <source>
        <dbReference type="ARBA" id="ARBA00023012"/>
    </source>
</evidence>
<dbReference type="InterPro" id="IPR005467">
    <property type="entry name" value="His_kinase_dom"/>
</dbReference>
<dbReference type="AlphaFoldDB" id="A0A4P7CTA4"/>
<dbReference type="CDD" id="cd17546">
    <property type="entry name" value="REC_hyHK_CKI1_RcsC-like"/>
    <property type="match status" value="1"/>
</dbReference>
<evidence type="ECO:0000256" key="5">
    <source>
        <dbReference type="ARBA" id="ARBA00022519"/>
    </source>
</evidence>
<keyword evidence="11 17" id="KW-1133">Transmembrane helix</keyword>
<evidence type="ECO:0000256" key="17">
    <source>
        <dbReference type="SAM" id="Phobius"/>
    </source>
</evidence>
<feature type="transmembrane region" description="Helical" evidence="17">
    <location>
        <begin position="28"/>
        <end position="56"/>
    </location>
</feature>
<feature type="modified residue" description="Phosphohistidine" evidence="14">
    <location>
        <position position="1121"/>
    </location>
</feature>
<evidence type="ECO:0000256" key="16">
    <source>
        <dbReference type="SAM" id="MobiDB-lite"/>
    </source>
</evidence>
<feature type="domain" description="Histidine kinase" evidence="18">
    <location>
        <begin position="506"/>
        <end position="722"/>
    </location>
</feature>
<dbReference type="Gene3D" id="3.30.565.10">
    <property type="entry name" value="Histidine kinase-like ATPase, C-terminal domain"/>
    <property type="match status" value="1"/>
</dbReference>
<dbReference type="InterPro" id="IPR003661">
    <property type="entry name" value="HisK_dim/P_dom"/>
</dbReference>
<dbReference type="SUPFAM" id="SSF47384">
    <property type="entry name" value="Homodimeric domain of signal transducing histidine kinase"/>
    <property type="match status" value="1"/>
</dbReference>
<dbReference type="SMART" id="SM00388">
    <property type="entry name" value="HisKA"/>
    <property type="match status" value="1"/>
</dbReference>
<dbReference type="InterPro" id="IPR004358">
    <property type="entry name" value="Sig_transdc_His_kin-like_C"/>
</dbReference>
<feature type="region of interest" description="Disordered" evidence="16">
    <location>
        <begin position="1007"/>
        <end position="1075"/>
    </location>
</feature>
<comment type="catalytic activity">
    <reaction evidence="1">
        <text>ATP + protein L-histidine = ADP + protein N-phospho-L-histidine.</text>
        <dbReference type="EC" id="2.7.13.3"/>
    </reaction>
</comment>
<dbReference type="PRINTS" id="PR00344">
    <property type="entry name" value="BCTRLSENSOR"/>
</dbReference>
<dbReference type="SMART" id="SM00387">
    <property type="entry name" value="HATPase_c"/>
    <property type="match status" value="1"/>
</dbReference>
<dbReference type="InterPro" id="IPR001789">
    <property type="entry name" value="Sig_transdc_resp-reg_receiver"/>
</dbReference>
<keyword evidence="8 17" id="KW-0812">Transmembrane</keyword>
<evidence type="ECO:0000256" key="3">
    <source>
        <dbReference type="ARBA" id="ARBA00012438"/>
    </source>
</evidence>
<dbReference type="InterPro" id="IPR036097">
    <property type="entry name" value="HisK_dim/P_sf"/>
</dbReference>
<dbReference type="EC" id="2.7.13.3" evidence="3"/>
<keyword evidence="9 21" id="KW-0418">Kinase</keyword>
<keyword evidence="7" id="KW-0808">Transferase</keyword>
<dbReference type="Pfam" id="PF02518">
    <property type="entry name" value="HATPase_c"/>
    <property type="match status" value="1"/>
</dbReference>
<dbReference type="SMART" id="SM00448">
    <property type="entry name" value="REC"/>
    <property type="match status" value="1"/>
</dbReference>
<evidence type="ECO:0000256" key="11">
    <source>
        <dbReference type="ARBA" id="ARBA00022989"/>
    </source>
</evidence>
<sequence length="1180" mass="127908">MERRIASLASPLGALKALERNLKRERRVFAMLIALLAFAGLVAACVAAFSIGAAALSSQAAQLRTITAQTNEYVARRYNFLSSLRLLFSLQEEGTFTPPPAPATGQRCAPAFAGLAGAPELRTLCERAAERASAISLNAPMLFVLLDGSAAWQYQLAPDPHNATRETLREGADDARMLVDAALLRMSARGIDPLGSGRWRDVTWFRPPAALGFSPRLVLAAATVLKDDKPYALVITSVDLAALRHARDTSAANIEPTLFDGDGTMLAGTLSPPAAQYVDRVVAALPVERFQLLPRFGWVLREQPLEYQFGHYTLALPWDALFALIRTPLAIILLMTAALVALLVALARYWNRHVLERTYAEATRALEGELLNHLLVHATLVGLCIVRQRDFEIVIANQIVRNVLGLDAHATRLPGALCVEFEKHMPDAPATGADTPIHVLPFSLVREDGESVHLEITYAPASMNREDVMFCAFADMSKHYEAERLLREAKRTSDEAARSKVSFFAAMSHEIRTPLASLVGNIELVARGPLAPEQEARVEAMQISASELLQIVSDVLDFSKIDVGAMTLSEEPESIAVLLVRIALAHAPLAARSQLPFYLVMDRAIPARLYFDPVRLAQIVNNLLSNAFKFTHSGKIVLRAHWRDEALEISVADSGVGMPESLKARLFQPFTQGDEHRLTEARGTGLGLSICGRLAKLMHGRCEVESTLGVGTRVIVTLPLRPDGTLTAGEEWTLPDVHPAILCRAPENHEWLTNLFDPKVSTPTWLNANEPPPREGTWDYLLTTGEHSAEEVERLWGSTANVVWLRQDGPLVPLARADGGVEVSLYSLAGIRTATQMLRARTDAAANTPAMLAGVGPGAGTGVGSRAGSAETQALQGNDFRRLNVLIAEDNLLNRSLLRDQLRTLGANVTEAKDGEEALARLDDAHIDVVLTDLNMPKMNGHQLLQAARAKQAALPVYAVSGNALPEQIAQGRQSGFTDYLSKPVPLAELARVLADVAANLRSATQAAVAPPETAQSLAAHTGSQTKMGQPAMDQPKMGHHEIGQPKMGESETAQPRMGHPPIGQPEMGQPDDDADDGVPRFPALSPALVPLFVEQADHDIADYAQIASARDFQRLRDWAHRVSGGLAVLGPSMLNEACLELRTTLREAGRWTDEVGELSEAVVAELEALREQAATRDSA</sequence>
<dbReference type="Gene3D" id="1.20.120.160">
    <property type="entry name" value="HPT domain"/>
    <property type="match status" value="1"/>
</dbReference>
<dbReference type="SUPFAM" id="SSF52172">
    <property type="entry name" value="CheY-like"/>
    <property type="match status" value="1"/>
</dbReference>
<evidence type="ECO:0000256" key="10">
    <source>
        <dbReference type="ARBA" id="ARBA00022840"/>
    </source>
</evidence>
<evidence type="ECO:0000313" key="22">
    <source>
        <dbReference type="Proteomes" id="UP000295727"/>
    </source>
</evidence>
<dbReference type="OrthoDB" id="9796305at2"/>
<evidence type="ECO:0000256" key="6">
    <source>
        <dbReference type="ARBA" id="ARBA00022553"/>
    </source>
</evidence>
<dbReference type="InterPro" id="IPR008207">
    <property type="entry name" value="Sig_transdc_His_kin_Hpt_dom"/>
</dbReference>
<dbReference type="Gene3D" id="3.40.50.2300">
    <property type="match status" value="1"/>
</dbReference>
<gene>
    <name evidence="21" type="ORF">E1956_18560</name>
</gene>
<dbReference type="GO" id="GO:0000155">
    <property type="term" value="F:phosphorelay sensor kinase activity"/>
    <property type="evidence" value="ECO:0007669"/>
    <property type="project" value="InterPro"/>
</dbReference>
<feature type="domain" description="Response regulatory" evidence="19">
    <location>
        <begin position="884"/>
        <end position="998"/>
    </location>
</feature>
<evidence type="ECO:0000259" key="18">
    <source>
        <dbReference type="PROSITE" id="PS50109"/>
    </source>
</evidence>
<protein>
    <recommendedName>
        <fullName evidence="3">histidine kinase</fullName>
        <ecNumber evidence="3">2.7.13.3</ecNumber>
    </recommendedName>
</protein>
<dbReference type="InterPro" id="IPR036890">
    <property type="entry name" value="HATPase_C_sf"/>
</dbReference>
<keyword evidence="10" id="KW-0067">ATP-binding</keyword>
<dbReference type="RefSeq" id="WP_134751752.1">
    <property type="nucleotide sequence ID" value="NZ_CP038149.1"/>
</dbReference>
<keyword evidence="4" id="KW-1003">Cell membrane</keyword>
<evidence type="ECO:0000256" key="8">
    <source>
        <dbReference type="ARBA" id="ARBA00022692"/>
    </source>
</evidence>
<reference evidence="21 22" key="1">
    <citation type="submission" date="2019-03" db="EMBL/GenBank/DDBJ databases">
        <title>Paraburkholderia sp. 7MH5, isolated from subtropical forest soil.</title>
        <authorList>
            <person name="Gao Z.-H."/>
            <person name="Qiu L.-H."/>
        </authorList>
    </citation>
    <scope>NUCLEOTIDE SEQUENCE [LARGE SCALE GENOMIC DNA]</scope>
    <source>
        <strain evidence="21 22">7MH5</strain>
    </source>
</reference>
<dbReference type="Pfam" id="PF00512">
    <property type="entry name" value="HisKA"/>
    <property type="match status" value="1"/>
</dbReference>
<evidence type="ECO:0000256" key="4">
    <source>
        <dbReference type="ARBA" id="ARBA00022475"/>
    </source>
</evidence>
<dbReference type="Proteomes" id="UP000295727">
    <property type="component" value="Chromosome 2"/>
</dbReference>
<dbReference type="InterPro" id="IPR003594">
    <property type="entry name" value="HATPase_dom"/>
</dbReference>
<dbReference type="Pfam" id="PF00072">
    <property type="entry name" value="Response_reg"/>
    <property type="match status" value="1"/>
</dbReference>
<evidence type="ECO:0000256" key="7">
    <source>
        <dbReference type="ARBA" id="ARBA00022679"/>
    </source>
</evidence>
<keyword evidence="6 15" id="KW-0597">Phosphoprotein</keyword>
<evidence type="ECO:0000256" key="13">
    <source>
        <dbReference type="ARBA" id="ARBA00023136"/>
    </source>
</evidence>
<dbReference type="KEGG" id="ppai:E1956_18560"/>
<keyword evidence="12" id="KW-0902">Two-component regulatory system</keyword>
<evidence type="ECO:0000259" key="19">
    <source>
        <dbReference type="PROSITE" id="PS50110"/>
    </source>
</evidence>
<dbReference type="PROSITE" id="PS50110">
    <property type="entry name" value="RESPONSE_REGULATORY"/>
    <property type="match status" value="1"/>
</dbReference>
<name>A0A4P7CTA4_9BURK</name>
<comment type="subcellular location">
    <subcellularLocation>
        <location evidence="2">Cell inner membrane</location>
        <topology evidence="2">Multi-pass membrane protein</topology>
    </subcellularLocation>
</comment>
<evidence type="ECO:0000256" key="2">
    <source>
        <dbReference type="ARBA" id="ARBA00004429"/>
    </source>
</evidence>
<dbReference type="PANTHER" id="PTHR43047">
    <property type="entry name" value="TWO-COMPONENT HISTIDINE PROTEIN KINASE"/>
    <property type="match status" value="1"/>
</dbReference>
<evidence type="ECO:0000256" key="9">
    <source>
        <dbReference type="ARBA" id="ARBA00022777"/>
    </source>
</evidence>
<feature type="modified residue" description="4-aspartylphosphate" evidence="15">
    <location>
        <position position="933"/>
    </location>
</feature>
<dbReference type="PROSITE" id="PS50894">
    <property type="entry name" value="HPT"/>
    <property type="match status" value="1"/>
</dbReference>
<evidence type="ECO:0000313" key="21">
    <source>
        <dbReference type="EMBL" id="QBQ99210.1"/>
    </source>
</evidence>
<evidence type="ECO:0000256" key="1">
    <source>
        <dbReference type="ARBA" id="ARBA00000085"/>
    </source>
</evidence>
<evidence type="ECO:0000256" key="14">
    <source>
        <dbReference type="PROSITE-ProRule" id="PRU00110"/>
    </source>
</evidence>
<keyword evidence="10" id="KW-0547">Nucleotide-binding</keyword>
<dbReference type="Gene3D" id="1.10.287.130">
    <property type="match status" value="1"/>
</dbReference>
<feature type="domain" description="HPt" evidence="20">
    <location>
        <begin position="1082"/>
        <end position="1180"/>
    </location>
</feature>
<dbReference type="InterPro" id="IPR011006">
    <property type="entry name" value="CheY-like_superfamily"/>
</dbReference>
<dbReference type="CDD" id="cd16922">
    <property type="entry name" value="HATPase_EvgS-ArcB-TorS-like"/>
    <property type="match status" value="1"/>
</dbReference>
<keyword evidence="5" id="KW-0997">Cell inner membrane</keyword>
<organism evidence="21 22">
    <name type="scientific">Paraburkholderia pallida</name>
    <dbReference type="NCBI Taxonomy" id="2547399"/>
    <lineage>
        <taxon>Bacteria</taxon>
        <taxon>Pseudomonadati</taxon>
        <taxon>Pseudomonadota</taxon>
        <taxon>Betaproteobacteria</taxon>
        <taxon>Burkholderiales</taxon>
        <taxon>Burkholderiaceae</taxon>
        <taxon>Paraburkholderia</taxon>
    </lineage>
</organism>
<dbReference type="PROSITE" id="PS50109">
    <property type="entry name" value="HIS_KIN"/>
    <property type="match status" value="1"/>
</dbReference>
<evidence type="ECO:0000256" key="15">
    <source>
        <dbReference type="PROSITE-ProRule" id="PRU00169"/>
    </source>
</evidence>
<dbReference type="InterPro" id="IPR036641">
    <property type="entry name" value="HPT_dom_sf"/>
</dbReference>
<evidence type="ECO:0000259" key="20">
    <source>
        <dbReference type="PROSITE" id="PS50894"/>
    </source>
</evidence>
<keyword evidence="22" id="KW-1185">Reference proteome</keyword>
<dbReference type="GO" id="GO:0005886">
    <property type="term" value="C:plasma membrane"/>
    <property type="evidence" value="ECO:0007669"/>
    <property type="project" value="UniProtKB-SubCell"/>
</dbReference>
<dbReference type="SUPFAM" id="SSF47226">
    <property type="entry name" value="Histidine-containing phosphotransfer domain, HPT domain"/>
    <property type="match status" value="1"/>
</dbReference>
<dbReference type="Pfam" id="PF01627">
    <property type="entry name" value="Hpt"/>
    <property type="match status" value="1"/>
</dbReference>
<dbReference type="SUPFAM" id="SSF55874">
    <property type="entry name" value="ATPase domain of HSP90 chaperone/DNA topoisomerase II/histidine kinase"/>
    <property type="match status" value="1"/>
</dbReference>
<keyword evidence="13 17" id="KW-0472">Membrane</keyword>